<dbReference type="Gene3D" id="3.40.50.1220">
    <property type="entry name" value="TPP-binding domain"/>
    <property type="match status" value="1"/>
</dbReference>
<evidence type="ECO:0000313" key="8">
    <source>
        <dbReference type="EMBL" id="OLQ11236.1"/>
    </source>
</evidence>
<dbReference type="AlphaFoldDB" id="A0A1Q9EUX1"/>
<dbReference type="GO" id="GO:0017136">
    <property type="term" value="F:histone deacetylase activity, NAD-dependent"/>
    <property type="evidence" value="ECO:0007669"/>
    <property type="project" value="TreeGrafter"/>
</dbReference>
<dbReference type="PROSITE" id="PS50305">
    <property type="entry name" value="SIRTUIN"/>
    <property type="match status" value="1"/>
</dbReference>
<reference evidence="8 9" key="1">
    <citation type="submission" date="2016-02" db="EMBL/GenBank/DDBJ databases">
        <title>Genome analysis of coral dinoflagellate symbionts highlights evolutionary adaptations to a symbiotic lifestyle.</title>
        <authorList>
            <person name="Aranda M."/>
            <person name="Li Y."/>
            <person name="Liew Y.J."/>
            <person name="Baumgarten S."/>
            <person name="Simakov O."/>
            <person name="Wilson M."/>
            <person name="Piel J."/>
            <person name="Ashoor H."/>
            <person name="Bougouffa S."/>
            <person name="Bajic V.B."/>
            <person name="Ryu T."/>
            <person name="Ravasi T."/>
            <person name="Bayer T."/>
            <person name="Micklem G."/>
            <person name="Kim H."/>
            <person name="Bhak J."/>
            <person name="Lajeunesse T.C."/>
            <person name="Voolstra C.R."/>
        </authorList>
    </citation>
    <scope>NUCLEOTIDE SEQUENCE [LARGE SCALE GENOMIC DNA]</scope>
    <source>
        <strain evidence="8 9">CCMP2467</strain>
    </source>
</reference>
<accession>A0A1Q9EUX1</accession>
<keyword evidence="2" id="KW-0479">Metal-binding</keyword>
<dbReference type="PANTHER" id="PTHR11085:SF1">
    <property type="entry name" value="NAD-DEPENDENT PROTEIN DEACETYLASE SIRTUIN-7"/>
    <property type="match status" value="1"/>
</dbReference>
<dbReference type="OrthoDB" id="424302at2759"/>
<comment type="cofactor">
    <cofactor evidence="1">
        <name>Zn(2+)</name>
        <dbReference type="ChEBI" id="CHEBI:29105"/>
    </cofactor>
</comment>
<organism evidence="8 9">
    <name type="scientific">Symbiodinium microadriaticum</name>
    <name type="common">Dinoflagellate</name>
    <name type="synonym">Zooxanthella microadriatica</name>
    <dbReference type="NCBI Taxonomy" id="2951"/>
    <lineage>
        <taxon>Eukaryota</taxon>
        <taxon>Sar</taxon>
        <taxon>Alveolata</taxon>
        <taxon>Dinophyceae</taxon>
        <taxon>Suessiales</taxon>
        <taxon>Symbiodiniaceae</taxon>
        <taxon>Symbiodinium</taxon>
    </lineage>
</organism>
<feature type="domain" description="Deacetylase sirtuin-type" evidence="7">
    <location>
        <begin position="59"/>
        <end position="294"/>
    </location>
</feature>
<comment type="caution">
    <text evidence="8">The sequence shown here is derived from an EMBL/GenBank/DDBJ whole genome shotgun (WGS) entry which is preliminary data.</text>
</comment>
<dbReference type="PANTHER" id="PTHR11085">
    <property type="entry name" value="NAD-DEPENDENT PROTEIN DEACYLASE SIRTUIN-5, MITOCHONDRIAL-RELATED"/>
    <property type="match status" value="1"/>
</dbReference>
<keyword evidence="9" id="KW-1185">Reference proteome</keyword>
<dbReference type="GO" id="GO:0005634">
    <property type="term" value="C:nucleus"/>
    <property type="evidence" value="ECO:0007669"/>
    <property type="project" value="TreeGrafter"/>
</dbReference>
<gene>
    <name evidence="8" type="primary">Sirt7</name>
    <name evidence="8" type="ORF">AK812_SmicGene4966</name>
</gene>
<dbReference type="InterPro" id="IPR026590">
    <property type="entry name" value="Ssirtuin_cat_dom"/>
</dbReference>
<evidence type="ECO:0000259" key="7">
    <source>
        <dbReference type="PROSITE" id="PS50305"/>
    </source>
</evidence>
<evidence type="ECO:0000256" key="4">
    <source>
        <dbReference type="ARBA" id="ARBA00023027"/>
    </source>
</evidence>
<evidence type="ECO:0000256" key="1">
    <source>
        <dbReference type="ARBA" id="ARBA00001947"/>
    </source>
</evidence>
<dbReference type="GO" id="GO:0046872">
    <property type="term" value="F:metal ion binding"/>
    <property type="evidence" value="ECO:0007669"/>
    <property type="project" value="UniProtKB-KW"/>
</dbReference>
<protein>
    <submittedName>
        <fullName evidence="8">NAD-dependent protein deacetylase Sirt7</fullName>
    </submittedName>
</protein>
<comment type="caution">
    <text evidence="6">Lacks conserved residue(s) required for the propagation of feature annotation.</text>
</comment>
<dbReference type="GO" id="GO:0070403">
    <property type="term" value="F:NAD+ binding"/>
    <property type="evidence" value="ECO:0007669"/>
    <property type="project" value="TreeGrafter"/>
</dbReference>
<dbReference type="InterPro" id="IPR050134">
    <property type="entry name" value="NAD-dep_sirtuin_deacylases"/>
</dbReference>
<evidence type="ECO:0000256" key="2">
    <source>
        <dbReference type="ARBA" id="ARBA00022723"/>
    </source>
</evidence>
<sequence>MISAADATPKEGAWHGLPFWHGRLGRGKNWAAPHLVAEADSEARPGFSSCSADEWEDTPEVLAVKAVTLARLLRQSSYTVAYTGAGISTAAGIKDYASRASDSKVKALISAQGGEDTPLEEGLHAEPTECHRILTSFYKRKLLAHWVQQNHDGLPQKAGLPQEAINEIHGSWFDPSNPVVQFRAELRGDLFAWLLDAEIRAQLVIAVGTSLCDTPSTADRLVVTAAARAAETPATALGAVVVGLQRTRLDQRVQLRVFAEADRFFDLVAKALRDPVPLPSAAAQSHWAEEHLAEGSTEVGSLLYLTAGPSEGRAVRVARLQDGHVELDCGLRLGSWWLSAAPHSARFPLSATARARPARSRRAMEAARLIELPVRANTSPPATFLTGGWCGDAVLLDSRRSEHPTAQPDRAQDLRWVLSAVSVGEASLEIIGAGFTTWPAANVLDSSGGKVWFTIRGNYCAEGGTIQLTMTWEAGSGSQPTSEISETPGPQNQIHGRVWFDDRRGSLVLAGQWQDQQGHSGAILMTQAQDSCRPFPNASANLWEGTVDGHQQSWVLAMDADSCPSAFGAARLGPDGNPPHGLHLLRGIVQSTEEDAMTVVLREGVGPGSGQRELRVVKTDDSFSMVSAGEGGVHLQHAATYVPTDAAAELSGSYSHSRGGIVHVTVEADEVVLQNSQAKSSQKSPAGTACQNGQIRLHKQLGRRAPCGRIDWSNGSVWTPLYHKARKKAAREVRQKKVVRGY</sequence>
<keyword evidence="3" id="KW-0862">Zinc</keyword>
<evidence type="ECO:0000313" key="9">
    <source>
        <dbReference type="Proteomes" id="UP000186817"/>
    </source>
</evidence>
<comment type="similarity">
    <text evidence="5">Belongs to the sirtuin family. Class IV subfamily.</text>
</comment>
<dbReference type="InterPro" id="IPR029035">
    <property type="entry name" value="DHS-like_NAD/FAD-binding_dom"/>
</dbReference>
<dbReference type="SUPFAM" id="SSF52467">
    <property type="entry name" value="DHS-like NAD/FAD-binding domain"/>
    <property type="match status" value="1"/>
</dbReference>
<keyword evidence="4" id="KW-0520">NAD</keyword>
<evidence type="ECO:0000256" key="3">
    <source>
        <dbReference type="ARBA" id="ARBA00022833"/>
    </source>
</evidence>
<dbReference type="Proteomes" id="UP000186817">
    <property type="component" value="Unassembled WGS sequence"/>
</dbReference>
<proteinExistence type="inferred from homology"/>
<dbReference type="EMBL" id="LSRX01000063">
    <property type="protein sequence ID" value="OLQ11236.1"/>
    <property type="molecule type" value="Genomic_DNA"/>
</dbReference>
<evidence type="ECO:0000256" key="6">
    <source>
        <dbReference type="PROSITE-ProRule" id="PRU00236"/>
    </source>
</evidence>
<evidence type="ECO:0000256" key="5">
    <source>
        <dbReference type="ARBA" id="ARBA00038170"/>
    </source>
</evidence>
<name>A0A1Q9EUX1_SYMMI</name>